<keyword evidence="8 10" id="KW-0067">ATP-binding</keyword>
<feature type="domain" description="Thymidylate kinase-like" evidence="11">
    <location>
        <begin position="5"/>
        <end position="195"/>
    </location>
</feature>
<keyword evidence="6 10" id="KW-0547">Nucleotide-binding</keyword>
<dbReference type="Proteomes" id="UP000008738">
    <property type="component" value="Chromosome"/>
</dbReference>
<dbReference type="Gene3D" id="3.40.50.300">
    <property type="entry name" value="P-loop containing nucleotide triphosphate hydrolases"/>
    <property type="match status" value="1"/>
</dbReference>
<comment type="catalytic activity">
    <reaction evidence="9 10">
        <text>dTMP + ATP = dTDP + ADP</text>
        <dbReference type="Rhea" id="RHEA:13517"/>
        <dbReference type="ChEBI" id="CHEBI:30616"/>
        <dbReference type="ChEBI" id="CHEBI:58369"/>
        <dbReference type="ChEBI" id="CHEBI:63528"/>
        <dbReference type="ChEBI" id="CHEBI:456216"/>
        <dbReference type="EC" id="2.7.4.9"/>
    </reaction>
</comment>
<gene>
    <name evidence="10" type="primary">tmk</name>
    <name evidence="12" type="ordered locus">SRH_01570</name>
</gene>
<dbReference type="InterPro" id="IPR039430">
    <property type="entry name" value="Thymidylate_kin-like_dom"/>
</dbReference>
<feature type="binding site" evidence="10">
    <location>
        <begin position="7"/>
        <end position="14"/>
    </location>
    <ligand>
        <name>ATP</name>
        <dbReference type="ChEBI" id="CHEBI:30616"/>
    </ligand>
</feature>
<dbReference type="PANTHER" id="PTHR10344">
    <property type="entry name" value="THYMIDYLATE KINASE"/>
    <property type="match status" value="1"/>
</dbReference>
<reference evidence="12 13" key="1">
    <citation type="journal article" date="2011" name="J. Bacteriol.">
        <title>Genome analysis of a Mycoplasma hyorhinis strain derived from a primary human melanoma cell line.</title>
        <authorList>
            <person name="Kornspan J.D."/>
            <person name="Lysnyansky I."/>
            <person name="Kahan T."/>
            <person name="Herrmann R."/>
            <person name="Rottem S."/>
            <person name="Nir-Paz R."/>
        </authorList>
    </citation>
    <scope>NUCLEOTIDE SEQUENCE [LARGE SCALE GENOMIC DNA]</scope>
    <source>
        <strain evidence="12 13">MCLD</strain>
    </source>
</reference>
<evidence type="ECO:0000256" key="4">
    <source>
        <dbReference type="ARBA" id="ARBA00022679"/>
    </source>
</evidence>
<dbReference type="GO" id="GO:0016301">
    <property type="term" value="F:kinase activity"/>
    <property type="evidence" value="ECO:0007669"/>
    <property type="project" value="UniProtKB-KW"/>
</dbReference>
<dbReference type="InterPro" id="IPR027417">
    <property type="entry name" value="P-loop_NTPase"/>
</dbReference>
<evidence type="ECO:0000256" key="9">
    <source>
        <dbReference type="ARBA" id="ARBA00048743"/>
    </source>
</evidence>
<comment type="function">
    <text evidence="10">Phosphorylation of dTMP to form dTDP in both de novo and salvage pathways of dTTP synthesis.</text>
</comment>
<evidence type="ECO:0000256" key="8">
    <source>
        <dbReference type="ARBA" id="ARBA00022840"/>
    </source>
</evidence>
<sequence length="215" mass="25467">MFITFEGIDGSGKSTLIKKLYHYLQNEFPKKEIILTREPGGFQVREAEIIRNLLLDKKYEISKFTEVILFAASRRLHLEKLIWPSLQEGKIVISDRFIDSSIAYQAFGNKIDINQVEQLNDWISNKTQPDLTFWLDVPIQQAFERKTSDNDRIEDKGNKFFSKVCSGYEYLSKKYPERIIRIDALQNEDKVFEQIKKAFEEKREKLVKKWNTFQK</sequence>
<keyword evidence="4 10" id="KW-0808">Transferase</keyword>
<dbReference type="SUPFAM" id="SSF52540">
    <property type="entry name" value="P-loop containing nucleoside triphosphate hydrolases"/>
    <property type="match status" value="1"/>
</dbReference>
<evidence type="ECO:0000259" key="11">
    <source>
        <dbReference type="Pfam" id="PF02223"/>
    </source>
</evidence>
<evidence type="ECO:0000313" key="12">
    <source>
        <dbReference type="EMBL" id="AEC45877.1"/>
    </source>
</evidence>
<keyword evidence="13" id="KW-1185">Reference proteome</keyword>
<keyword evidence="5 10" id="KW-0545">Nucleotide biosynthesis</keyword>
<dbReference type="HAMAP" id="MF_00165">
    <property type="entry name" value="Thymidylate_kinase"/>
    <property type="match status" value="1"/>
</dbReference>
<dbReference type="EC" id="2.7.4.9" evidence="2 10"/>
<evidence type="ECO:0000256" key="10">
    <source>
        <dbReference type="HAMAP-Rule" id="MF_00165"/>
    </source>
</evidence>
<organism evidence="12 13">
    <name type="scientific">Mesomycoplasma hyorhinis (strain MCLD)</name>
    <name type="common">Mycoplasma hyorhinis</name>
    <dbReference type="NCBI Taxonomy" id="936139"/>
    <lineage>
        <taxon>Bacteria</taxon>
        <taxon>Bacillati</taxon>
        <taxon>Mycoplasmatota</taxon>
        <taxon>Mycoplasmoidales</taxon>
        <taxon>Metamycoplasmataceae</taxon>
        <taxon>Mesomycoplasma</taxon>
    </lineage>
</organism>
<evidence type="ECO:0000256" key="1">
    <source>
        <dbReference type="ARBA" id="ARBA00009776"/>
    </source>
</evidence>
<accession>A0ABM5M577</accession>
<dbReference type="PANTHER" id="PTHR10344:SF4">
    <property type="entry name" value="UMP-CMP KINASE 2, MITOCHONDRIAL"/>
    <property type="match status" value="1"/>
</dbReference>
<evidence type="ECO:0000256" key="3">
    <source>
        <dbReference type="ARBA" id="ARBA00017144"/>
    </source>
</evidence>
<dbReference type="PROSITE" id="PS01331">
    <property type="entry name" value="THYMIDYLATE_KINASE"/>
    <property type="match status" value="1"/>
</dbReference>
<dbReference type="EMBL" id="CP002669">
    <property type="protein sequence ID" value="AEC45877.1"/>
    <property type="molecule type" value="Genomic_DNA"/>
</dbReference>
<dbReference type="InterPro" id="IPR018094">
    <property type="entry name" value="Thymidylate_kinase"/>
</dbReference>
<comment type="similarity">
    <text evidence="1 10">Belongs to the thymidylate kinase family.</text>
</comment>
<evidence type="ECO:0000313" key="13">
    <source>
        <dbReference type="Proteomes" id="UP000008738"/>
    </source>
</evidence>
<evidence type="ECO:0000256" key="7">
    <source>
        <dbReference type="ARBA" id="ARBA00022777"/>
    </source>
</evidence>
<keyword evidence="7 10" id="KW-0418">Kinase</keyword>
<evidence type="ECO:0000256" key="6">
    <source>
        <dbReference type="ARBA" id="ARBA00022741"/>
    </source>
</evidence>
<proteinExistence type="inferred from homology"/>
<protein>
    <recommendedName>
        <fullName evidence="3 10">Thymidylate kinase</fullName>
        <ecNumber evidence="2 10">2.7.4.9</ecNumber>
    </recommendedName>
    <alternativeName>
        <fullName evidence="10">dTMP kinase</fullName>
    </alternativeName>
</protein>
<evidence type="ECO:0000256" key="2">
    <source>
        <dbReference type="ARBA" id="ARBA00012980"/>
    </source>
</evidence>
<evidence type="ECO:0000256" key="5">
    <source>
        <dbReference type="ARBA" id="ARBA00022727"/>
    </source>
</evidence>
<dbReference type="InterPro" id="IPR018095">
    <property type="entry name" value="Thymidylate_kin_CS"/>
</dbReference>
<name>A0ABM5M577_MESHM</name>
<dbReference type="NCBIfam" id="TIGR00041">
    <property type="entry name" value="DTMP_kinase"/>
    <property type="match status" value="1"/>
</dbReference>
<dbReference type="RefSeq" id="WP_014335380.1">
    <property type="nucleotide sequence ID" value="NC_017519.1"/>
</dbReference>
<dbReference type="Pfam" id="PF02223">
    <property type="entry name" value="Thymidylate_kin"/>
    <property type="match status" value="1"/>
</dbReference>
<dbReference type="CDD" id="cd01672">
    <property type="entry name" value="TMPK"/>
    <property type="match status" value="1"/>
</dbReference>